<dbReference type="EMBL" id="QGGL01000024">
    <property type="protein sequence ID" value="PWK05278.1"/>
    <property type="molecule type" value="Genomic_DNA"/>
</dbReference>
<accession>A0A316D4P4</accession>
<dbReference type="RefSeq" id="WP_109691147.1">
    <property type="nucleotide sequence ID" value="NZ_QGGL01000024.1"/>
</dbReference>
<proteinExistence type="predicted"/>
<dbReference type="Proteomes" id="UP000245634">
    <property type="component" value="Unassembled WGS sequence"/>
</dbReference>
<name>A0A316D4P4_9BACL</name>
<sequence>MQPTKDFSRSLEEALKFGEALSYAIDRLEARGRLVAVTIQPTPPVHAGMTVEELTKVNLTCAFSMASTLFQLYPMLTDHDLRTVASILGIGGAGESGQGSSAAAA</sequence>
<evidence type="ECO:0000313" key="1">
    <source>
        <dbReference type="EMBL" id="PWK05278.1"/>
    </source>
</evidence>
<protein>
    <submittedName>
        <fullName evidence="1">Uncharacterized protein</fullName>
    </submittedName>
</protein>
<keyword evidence="2" id="KW-1185">Reference proteome</keyword>
<reference evidence="1 2" key="1">
    <citation type="submission" date="2018-05" db="EMBL/GenBank/DDBJ databases">
        <title>Genomic Encyclopedia of Type Strains, Phase IV (KMG-IV): sequencing the most valuable type-strain genomes for metagenomic binning, comparative biology and taxonomic classification.</title>
        <authorList>
            <person name="Goeker M."/>
        </authorList>
    </citation>
    <scope>NUCLEOTIDE SEQUENCE [LARGE SCALE GENOMIC DNA]</scope>
    <source>
        <strain evidence="1 2">DSM 18773</strain>
    </source>
</reference>
<gene>
    <name evidence="1" type="ORF">C7459_12427</name>
</gene>
<evidence type="ECO:0000313" key="2">
    <source>
        <dbReference type="Proteomes" id="UP000245634"/>
    </source>
</evidence>
<organism evidence="1 2">
    <name type="scientific">Tumebacillus permanentifrigoris</name>
    <dbReference type="NCBI Taxonomy" id="378543"/>
    <lineage>
        <taxon>Bacteria</taxon>
        <taxon>Bacillati</taxon>
        <taxon>Bacillota</taxon>
        <taxon>Bacilli</taxon>
        <taxon>Bacillales</taxon>
        <taxon>Alicyclobacillaceae</taxon>
        <taxon>Tumebacillus</taxon>
    </lineage>
</organism>
<comment type="caution">
    <text evidence="1">The sequence shown here is derived from an EMBL/GenBank/DDBJ whole genome shotgun (WGS) entry which is preliminary data.</text>
</comment>
<dbReference type="AlphaFoldDB" id="A0A316D4P4"/>